<gene>
    <name evidence="7" type="ORF">METZ01_LOCUS145192</name>
</gene>
<dbReference type="Pfam" id="PF00676">
    <property type="entry name" value="E1_dh"/>
    <property type="match status" value="1"/>
</dbReference>
<protein>
    <recommendedName>
        <fullName evidence="2">pyruvate dehydrogenase (acetyl-transferring)</fullName>
        <ecNumber evidence="2">1.2.4.1</ecNumber>
    </recommendedName>
</protein>
<keyword evidence="3" id="KW-0560">Oxidoreductase</keyword>
<dbReference type="EC" id="1.2.4.1" evidence="2"/>
<feature type="domain" description="Dehydrogenase E1 component" evidence="6">
    <location>
        <begin position="24"/>
        <end position="321"/>
    </location>
</feature>
<dbReference type="PANTHER" id="PTHR11516:SF60">
    <property type="entry name" value="PYRUVATE DEHYDROGENASE E1 COMPONENT SUBUNIT ALPHA"/>
    <property type="match status" value="1"/>
</dbReference>
<dbReference type="CDD" id="cd02000">
    <property type="entry name" value="TPP_E1_PDC_ADC_BCADC"/>
    <property type="match status" value="1"/>
</dbReference>
<reference evidence="7" key="1">
    <citation type="submission" date="2018-05" db="EMBL/GenBank/DDBJ databases">
        <authorList>
            <person name="Lanie J.A."/>
            <person name="Ng W.-L."/>
            <person name="Kazmierczak K.M."/>
            <person name="Andrzejewski T.M."/>
            <person name="Davidsen T.M."/>
            <person name="Wayne K.J."/>
            <person name="Tettelin H."/>
            <person name="Glass J.I."/>
            <person name="Rusch D."/>
            <person name="Podicherti R."/>
            <person name="Tsui H.-C.T."/>
            <person name="Winkler M.E."/>
        </authorList>
    </citation>
    <scope>NUCLEOTIDE SEQUENCE</scope>
</reference>
<dbReference type="InterPro" id="IPR017597">
    <property type="entry name" value="Pyrv_DH_E1_asu_subgrp-y"/>
</dbReference>
<evidence type="ECO:0000256" key="3">
    <source>
        <dbReference type="ARBA" id="ARBA00023002"/>
    </source>
</evidence>
<dbReference type="AlphaFoldDB" id="A0A381ZST1"/>
<organism evidence="7">
    <name type="scientific">marine metagenome</name>
    <dbReference type="NCBI Taxonomy" id="408172"/>
    <lineage>
        <taxon>unclassified sequences</taxon>
        <taxon>metagenomes</taxon>
        <taxon>ecological metagenomes</taxon>
    </lineage>
</organism>
<comment type="cofactor">
    <cofactor evidence="1">
        <name>thiamine diphosphate</name>
        <dbReference type="ChEBI" id="CHEBI:58937"/>
    </cofactor>
</comment>
<dbReference type="NCBIfam" id="TIGR03182">
    <property type="entry name" value="PDH_E1_alph_y"/>
    <property type="match status" value="1"/>
</dbReference>
<dbReference type="EMBL" id="UINC01022528">
    <property type="protein sequence ID" value="SVA92338.1"/>
    <property type="molecule type" value="Genomic_DNA"/>
</dbReference>
<evidence type="ECO:0000256" key="2">
    <source>
        <dbReference type="ARBA" id="ARBA00012281"/>
    </source>
</evidence>
<evidence type="ECO:0000256" key="1">
    <source>
        <dbReference type="ARBA" id="ARBA00001964"/>
    </source>
</evidence>
<dbReference type="PANTHER" id="PTHR11516">
    <property type="entry name" value="PYRUVATE DEHYDROGENASE E1 COMPONENT, ALPHA SUBUNIT BACTERIAL AND ORGANELLAR"/>
    <property type="match status" value="1"/>
</dbReference>
<dbReference type="Gene3D" id="3.40.50.970">
    <property type="match status" value="1"/>
</dbReference>
<keyword evidence="5" id="KW-0670">Pyruvate</keyword>
<proteinExistence type="predicted"/>
<dbReference type="SUPFAM" id="SSF52518">
    <property type="entry name" value="Thiamin diphosphate-binding fold (THDP-binding)"/>
    <property type="match status" value="1"/>
</dbReference>
<dbReference type="InterPro" id="IPR050642">
    <property type="entry name" value="PDH_E1_Alpha_Subunit"/>
</dbReference>
<evidence type="ECO:0000256" key="5">
    <source>
        <dbReference type="ARBA" id="ARBA00023317"/>
    </source>
</evidence>
<dbReference type="InterPro" id="IPR029061">
    <property type="entry name" value="THDP-binding"/>
</dbReference>
<name>A0A381ZST1_9ZZZZ</name>
<accession>A0A381ZST1</accession>
<keyword evidence="4" id="KW-0786">Thiamine pyrophosphate</keyword>
<dbReference type="GO" id="GO:0006086">
    <property type="term" value="P:pyruvate decarboxylation to acetyl-CoA"/>
    <property type="evidence" value="ECO:0007669"/>
    <property type="project" value="InterPro"/>
</dbReference>
<evidence type="ECO:0000259" key="6">
    <source>
        <dbReference type="Pfam" id="PF00676"/>
    </source>
</evidence>
<dbReference type="InterPro" id="IPR001017">
    <property type="entry name" value="DH_E1"/>
</dbReference>
<evidence type="ECO:0000313" key="7">
    <source>
        <dbReference type="EMBL" id="SVA92338.1"/>
    </source>
</evidence>
<dbReference type="GO" id="GO:0004739">
    <property type="term" value="F:pyruvate dehydrogenase (acetyl-transferring) activity"/>
    <property type="evidence" value="ECO:0007669"/>
    <property type="project" value="UniProtKB-EC"/>
</dbReference>
<sequence>VNEPNTIPEIASLEKTELIDLLEQMLLYRRFEEKAGEGYAIGKIGGFCHLHIGQEAVAAGCITPLRKDDYVIGTYREHTQALAKGVSPEAVMAELYGKAAGASRGLGGSMHIFGSNVGFMGGHGIVGGHLGLALGIAWGIHYRGGDQVCVCFLGDAAVNQGIFHESMNMAAIWNLPVIYAVENNAYGMGTKFSRVSETEMSQKSASHGITARVIDGQNVMSVYVDFAQIVEEVRQGAGPQFVDVQCYRFKGHSMSDPVSGTYRSKKEVADKTENADPIKILADYMFDADLLSPAELEEIDAKVKDIVKRAEEFAEEAPDPDLATLYDFVYSEINPNGRLFFDGRVI</sequence>
<feature type="non-terminal residue" evidence="7">
    <location>
        <position position="1"/>
    </location>
</feature>
<evidence type="ECO:0000256" key="4">
    <source>
        <dbReference type="ARBA" id="ARBA00023052"/>
    </source>
</evidence>